<gene>
    <name evidence="3" type="ORF">CPB83DRAFT_861642</name>
</gene>
<keyword evidence="4" id="KW-1185">Reference proteome</keyword>
<dbReference type="AlphaFoldDB" id="A0A9P6E896"/>
<reference evidence="3" key="1">
    <citation type="submission" date="2020-11" db="EMBL/GenBank/DDBJ databases">
        <authorList>
            <consortium name="DOE Joint Genome Institute"/>
            <person name="Ahrendt S."/>
            <person name="Riley R."/>
            <person name="Andreopoulos W."/>
            <person name="Labutti K."/>
            <person name="Pangilinan J."/>
            <person name="Ruiz-Duenas F.J."/>
            <person name="Barrasa J.M."/>
            <person name="Sanchez-Garcia M."/>
            <person name="Camarero S."/>
            <person name="Miyauchi S."/>
            <person name="Serrano A."/>
            <person name="Linde D."/>
            <person name="Babiker R."/>
            <person name="Drula E."/>
            <person name="Ayuso-Fernandez I."/>
            <person name="Pacheco R."/>
            <person name="Padilla G."/>
            <person name="Ferreira P."/>
            <person name="Barriuso J."/>
            <person name="Kellner H."/>
            <person name="Castanera R."/>
            <person name="Alfaro M."/>
            <person name="Ramirez L."/>
            <person name="Pisabarro A.G."/>
            <person name="Kuo A."/>
            <person name="Tritt A."/>
            <person name="Lipzen A."/>
            <person name="He G."/>
            <person name="Yan M."/>
            <person name="Ng V."/>
            <person name="Cullen D."/>
            <person name="Martin F."/>
            <person name="Rosso M.-N."/>
            <person name="Henrissat B."/>
            <person name="Hibbett D."/>
            <person name="Martinez A.T."/>
            <person name="Grigoriev I.V."/>
        </authorList>
    </citation>
    <scope>NUCLEOTIDE SEQUENCE</scope>
    <source>
        <strain evidence="3">CBS 506.95</strain>
    </source>
</reference>
<name>A0A9P6E896_9AGAR</name>
<dbReference type="OrthoDB" id="2552978at2759"/>
<keyword evidence="1" id="KW-0175">Coiled coil</keyword>
<evidence type="ECO:0000313" key="4">
    <source>
        <dbReference type="Proteomes" id="UP000807306"/>
    </source>
</evidence>
<organism evidence="3 4">
    <name type="scientific">Crepidotus variabilis</name>
    <dbReference type="NCBI Taxonomy" id="179855"/>
    <lineage>
        <taxon>Eukaryota</taxon>
        <taxon>Fungi</taxon>
        <taxon>Dikarya</taxon>
        <taxon>Basidiomycota</taxon>
        <taxon>Agaricomycotina</taxon>
        <taxon>Agaricomycetes</taxon>
        <taxon>Agaricomycetidae</taxon>
        <taxon>Agaricales</taxon>
        <taxon>Agaricineae</taxon>
        <taxon>Crepidotaceae</taxon>
        <taxon>Crepidotus</taxon>
    </lineage>
</organism>
<feature type="region of interest" description="Disordered" evidence="2">
    <location>
        <begin position="343"/>
        <end position="406"/>
    </location>
</feature>
<dbReference type="EMBL" id="MU157902">
    <property type="protein sequence ID" value="KAF9524218.1"/>
    <property type="molecule type" value="Genomic_DNA"/>
</dbReference>
<proteinExistence type="predicted"/>
<accession>A0A9P6E896</accession>
<sequence length="406" mass="45389">MTSRSRKRKYRPQGQGYSNYAHLGLVGDENELEFLGHHKRYAPAGTSSTLDTFNAEDSSNSFSESTDFLSLQGLYIQVYEADLVRGPSSESASAALEVVQYVPEDTGKGWKTTPTIGSALIKLGEDGFSIPIELGTVLNEEITPPSSSTPKEEITKLDIWVDRYDARLLLDAGAVAVSSSNSHLPPLTSIKPPDSPTGWSDLPSDAEDTFFLDNEEIEDVRREQRRLENERAREARLRARVEEDDEYVIRFGGKADVWGGSDEEPDEACKALLHRTATHLVSSPNPAQLEMRILANHGNDKRFAFLRGRWSRAWNLAKAKARMEMEKEKPNKKAVIGLLTGYGSGSESEDDEAKAKTLSLPQREDVSLPNQTIRSGKSKSPQVDEEALKEARRKRLKEWREKRQPN</sequence>
<evidence type="ECO:0000313" key="3">
    <source>
        <dbReference type="EMBL" id="KAF9524218.1"/>
    </source>
</evidence>
<feature type="compositionally biased region" description="Polar residues" evidence="2">
    <location>
        <begin position="368"/>
        <end position="381"/>
    </location>
</feature>
<evidence type="ECO:0000256" key="2">
    <source>
        <dbReference type="SAM" id="MobiDB-lite"/>
    </source>
</evidence>
<feature type="coiled-coil region" evidence="1">
    <location>
        <begin position="217"/>
        <end position="244"/>
    </location>
</feature>
<dbReference type="Proteomes" id="UP000807306">
    <property type="component" value="Unassembled WGS sequence"/>
</dbReference>
<evidence type="ECO:0000256" key="1">
    <source>
        <dbReference type="SAM" id="Coils"/>
    </source>
</evidence>
<comment type="caution">
    <text evidence="3">The sequence shown here is derived from an EMBL/GenBank/DDBJ whole genome shotgun (WGS) entry which is preliminary data.</text>
</comment>
<protein>
    <submittedName>
        <fullName evidence="3">Uncharacterized protein</fullName>
    </submittedName>
</protein>